<dbReference type="InterPro" id="IPR025159">
    <property type="entry name" value="AbiEi_N"/>
</dbReference>
<sequence>MIKDSVKQQVINIVRSQLVVRPKDFKAFGLPKDYLYLFEKEGIIERVGRGLYQWPNKDLRKVMQPYVENLV</sequence>
<protein>
    <recommendedName>
        <fullName evidence="1">AbiEi antitoxin N-terminal domain-containing protein</fullName>
    </recommendedName>
</protein>
<evidence type="ECO:0000313" key="2">
    <source>
        <dbReference type="EMBL" id="VAW95196.1"/>
    </source>
</evidence>
<reference evidence="2" key="1">
    <citation type="submission" date="2018-06" db="EMBL/GenBank/DDBJ databases">
        <authorList>
            <person name="Zhirakovskaya E."/>
        </authorList>
    </citation>
    <scope>NUCLEOTIDE SEQUENCE</scope>
</reference>
<gene>
    <name evidence="2" type="ORF">MNBD_GAMMA22-1003</name>
</gene>
<name>A0A3B1AR46_9ZZZZ</name>
<accession>A0A3B1AR46</accession>
<dbReference type="EMBL" id="UOFS01000021">
    <property type="protein sequence ID" value="VAW95196.1"/>
    <property type="molecule type" value="Genomic_DNA"/>
</dbReference>
<evidence type="ECO:0000259" key="1">
    <source>
        <dbReference type="Pfam" id="PF13338"/>
    </source>
</evidence>
<dbReference type="Pfam" id="PF13338">
    <property type="entry name" value="AbiEi_4"/>
    <property type="match status" value="1"/>
</dbReference>
<proteinExistence type="predicted"/>
<feature type="domain" description="AbiEi antitoxin N-terminal" evidence="1">
    <location>
        <begin position="8"/>
        <end position="53"/>
    </location>
</feature>
<organism evidence="2">
    <name type="scientific">hydrothermal vent metagenome</name>
    <dbReference type="NCBI Taxonomy" id="652676"/>
    <lineage>
        <taxon>unclassified sequences</taxon>
        <taxon>metagenomes</taxon>
        <taxon>ecological metagenomes</taxon>
    </lineage>
</organism>
<dbReference type="AlphaFoldDB" id="A0A3B1AR46"/>